<evidence type="ECO:0000256" key="4">
    <source>
        <dbReference type="ARBA" id="ARBA00017068"/>
    </source>
</evidence>
<gene>
    <name evidence="9" type="primary">eno</name>
    <name evidence="15" type="ORF">UW22_C0010G0021</name>
</gene>
<dbReference type="EMBL" id="LCHM01000010">
    <property type="protein sequence ID" value="KKT38485.1"/>
    <property type="molecule type" value="Genomic_DNA"/>
</dbReference>
<dbReference type="InterPro" id="IPR029017">
    <property type="entry name" value="Enolase-like_N"/>
</dbReference>
<dbReference type="SUPFAM" id="SSF51604">
    <property type="entry name" value="Enolase C-terminal domain-like"/>
    <property type="match status" value="1"/>
</dbReference>
<feature type="domain" description="Enolase C-terminal TIM barrel" evidence="13">
    <location>
        <begin position="165"/>
        <end position="440"/>
    </location>
</feature>
<feature type="binding site" evidence="11">
    <location>
        <position position="338"/>
    </location>
    <ligand>
        <name>substrate</name>
    </ligand>
</feature>
<evidence type="ECO:0000259" key="14">
    <source>
        <dbReference type="SMART" id="SM01193"/>
    </source>
</evidence>
<protein>
    <recommendedName>
        <fullName evidence="4 9">Enolase</fullName>
        <ecNumber evidence="3 9">4.2.1.11</ecNumber>
    </recommendedName>
    <alternativeName>
        <fullName evidence="9">2-phospho-D-glycerate hydro-lyase</fullName>
    </alternativeName>
    <alternativeName>
        <fullName evidence="9">2-phosphoglycerate dehydratase</fullName>
    </alternativeName>
</protein>
<feature type="binding site" evidence="9">
    <location>
        <position position="363"/>
    </location>
    <ligand>
        <name>(2R)-2-phosphoglycerate</name>
        <dbReference type="ChEBI" id="CHEBI:58289"/>
    </ligand>
</feature>
<feature type="active site" description="Proton acceptor" evidence="9 10">
    <location>
        <position position="363"/>
    </location>
</feature>
<dbReference type="HAMAP" id="MF_00318">
    <property type="entry name" value="Enolase"/>
    <property type="match status" value="1"/>
</dbReference>
<feature type="binding site" evidence="9 12">
    <location>
        <position position="268"/>
    </location>
    <ligand>
        <name>Mg(2+)</name>
        <dbReference type="ChEBI" id="CHEBI:18420"/>
    </ligand>
</feature>
<keyword evidence="7 9" id="KW-0324">Glycolysis</keyword>
<organism evidence="15 16">
    <name type="scientific">Candidatus Gottesmanbacteria bacterium GW2011_GWB1_44_11c</name>
    <dbReference type="NCBI Taxonomy" id="1618447"/>
    <lineage>
        <taxon>Bacteria</taxon>
        <taxon>Candidatus Gottesmaniibacteriota</taxon>
    </lineage>
</organism>
<keyword evidence="9" id="KW-0963">Cytoplasm</keyword>
<dbReference type="GO" id="GO:0009986">
    <property type="term" value="C:cell surface"/>
    <property type="evidence" value="ECO:0007669"/>
    <property type="project" value="UniProtKB-SubCell"/>
</dbReference>
<dbReference type="GO" id="GO:0006096">
    <property type="term" value="P:glycolytic process"/>
    <property type="evidence" value="ECO:0007669"/>
    <property type="project" value="UniProtKB-UniRule"/>
</dbReference>
<feature type="binding site" evidence="9">
    <location>
        <position position="393"/>
    </location>
    <ligand>
        <name>(2R)-2-phosphoglycerate</name>
        <dbReference type="ChEBI" id="CHEBI:58289"/>
    </ligand>
</feature>
<dbReference type="InterPro" id="IPR036849">
    <property type="entry name" value="Enolase-like_C_sf"/>
</dbReference>
<dbReference type="PANTHER" id="PTHR11902">
    <property type="entry name" value="ENOLASE"/>
    <property type="match status" value="1"/>
</dbReference>
<feature type="binding site" evidence="9">
    <location>
        <position position="392"/>
    </location>
    <ligand>
        <name>(2R)-2-phosphoglycerate</name>
        <dbReference type="ChEBI" id="CHEBI:58289"/>
    </ligand>
</feature>
<dbReference type="PRINTS" id="PR00148">
    <property type="entry name" value="ENOLASE"/>
</dbReference>
<dbReference type="EC" id="4.2.1.11" evidence="3 9"/>
<dbReference type="Pfam" id="PF00113">
    <property type="entry name" value="Enolase_C"/>
    <property type="match status" value="1"/>
</dbReference>
<dbReference type="InterPro" id="IPR000941">
    <property type="entry name" value="Enolase"/>
</dbReference>
<dbReference type="SMART" id="SM01192">
    <property type="entry name" value="Enolase_C"/>
    <property type="match status" value="1"/>
</dbReference>
<evidence type="ECO:0000313" key="15">
    <source>
        <dbReference type="EMBL" id="KKT38485.1"/>
    </source>
</evidence>
<evidence type="ECO:0000256" key="9">
    <source>
        <dbReference type="HAMAP-Rule" id="MF_00318"/>
    </source>
</evidence>
<dbReference type="Proteomes" id="UP000034617">
    <property type="component" value="Unassembled WGS sequence"/>
</dbReference>
<feature type="binding site" evidence="11">
    <location>
        <position position="190"/>
    </location>
    <ligand>
        <name>substrate</name>
    </ligand>
</feature>
<proteinExistence type="inferred from homology"/>
<dbReference type="GO" id="GO:0000015">
    <property type="term" value="C:phosphopyruvate hydratase complex"/>
    <property type="evidence" value="ECO:0007669"/>
    <property type="project" value="InterPro"/>
</dbReference>
<evidence type="ECO:0000256" key="10">
    <source>
        <dbReference type="PIRSR" id="PIRSR001400-1"/>
    </source>
</evidence>
<keyword evidence="5 9" id="KW-0964">Secreted</keyword>
<feature type="binding site" evidence="11">
    <location>
        <begin position="390"/>
        <end position="393"/>
    </location>
    <ligand>
        <name>substrate</name>
    </ligand>
</feature>
<dbReference type="SFLD" id="SFLDF00002">
    <property type="entry name" value="enolase"/>
    <property type="match status" value="1"/>
</dbReference>
<dbReference type="NCBIfam" id="TIGR01060">
    <property type="entry name" value="eno"/>
    <property type="match status" value="1"/>
</dbReference>
<dbReference type="Gene3D" id="3.20.20.120">
    <property type="entry name" value="Enolase-like C-terminal domain"/>
    <property type="match status" value="1"/>
</dbReference>
<feature type="binding site" evidence="11">
    <location>
        <position position="181"/>
    </location>
    <ligand>
        <name>substrate</name>
    </ligand>
</feature>
<dbReference type="SFLD" id="SFLDS00001">
    <property type="entry name" value="Enolase"/>
    <property type="match status" value="1"/>
</dbReference>
<dbReference type="CDD" id="cd03313">
    <property type="entry name" value="enolase"/>
    <property type="match status" value="1"/>
</dbReference>
<evidence type="ECO:0000256" key="11">
    <source>
        <dbReference type="PIRSR" id="PIRSR001400-2"/>
    </source>
</evidence>
<comment type="function">
    <text evidence="9">Catalyzes the reversible conversion of 2-phosphoglycerate (2-PG) into phosphoenolpyruvate (PEP). It is essential for the degradation of carbohydrates via glycolysis.</text>
</comment>
<feature type="binding site" evidence="9">
    <location>
        <position position="414"/>
    </location>
    <ligand>
        <name>(2R)-2-phosphoglycerate</name>
        <dbReference type="ChEBI" id="CHEBI:58289"/>
    </ligand>
</feature>
<keyword evidence="8 9" id="KW-0456">Lyase</keyword>
<dbReference type="PATRIC" id="fig|1618447.3.peg.418"/>
<name>A0A0G1GV27_9BACT</name>
<keyword evidence="9 12" id="KW-0479">Metal-binding</keyword>
<evidence type="ECO:0000256" key="5">
    <source>
        <dbReference type="ARBA" id="ARBA00022525"/>
    </source>
</evidence>
<feature type="binding site" evidence="11">
    <location>
        <position position="414"/>
    </location>
    <ligand>
        <name>substrate</name>
    </ligand>
</feature>
<dbReference type="PIRSF" id="PIRSF001400">
    <property type="entry name" value="Enolase"/>
    <property type="match status" value="1"/>
</dbReference>
<dbReference type="GO" id="GO:0004634">
    <property type="term" value="F:phosphopyruvate hydratase activity"/>
    <property type="evidence" value="ECO:0007669"/>
    <property type="project" value="UniProtKB-UniRule"/>
</dbReference>
<evidence type="ECO:0000259" key="13">
    <source>
        <dbReference type="SMART" id="SM01192"/>
    </source>
</evidence>
<comment type="cofactor">
    <cofactor evidence="12">
        <name>Mg(2+)</name>
        <dbReference type="ChEBI" id="CHEBI:18420"/>
    </cofactor>
    <text evidence="12">Mg(2+) is required for catalysis and for stabilizing the dimer.</text>
</comment>
<comment type="similarity">
    <text evidence="2 9">Belongs to the enolase family.</text>
</comment>
<comment type="pathway">
    <text evidence="1 9">Carbohydrate degradation; glycolysis; pyruvate from D-glyceraldehyde 3-phosphate: step 4/5.</text>
</comment>
<evidence type="ECO:0000256" key="1">
    <source>
        <dbReference type="ARBA" id="ARBA00005031"/>
    </source>
</evidence>
<evidence type="ECO:0000256" key="7">
    <source>
        <dbReference type="ARBA" id="ARBA00023152"/>
    </source>
</evidence>
<feature type="domain" description="Enolase N-terminal" evidence="14">
    <location>
        <begin position="23"/>
        <end position="153"/>
    </location>
</feature>
<evidence type="ECO:0000313" key="16">
    <source>
        <dbReference type="Proteomes" id="UP000034617"/>
    </source>
</evidence>
<dbReference type="SUPFAM" id="SSF54826">
    <property type="entry name" value="Enolase N-terminal domain-like"/>
    <property type="match status" value="1"/>
</dbReference>
<comment type="caution">
    <text evidence="15">The sequence shown here is derived from an EMBL/GenBank/DDBJ whole genome shotgun (WGS) entry which is preliminary data.</text>
</comment>
<dbReference type="SMART" id="SM01193">
    <property type="entry name" value="Enolase_N"/>
    <property type="match status" value="1"/>
</dbReference>
<dbReference type="GO" id="GO:0000287">
    <property type="term" value="F:magnesium ion binding"/>
    <property type="evidence" value="ECO:0007669"/>
    <property type="project" value="UniProtKB-UniRule"/>
</dbReference>
<dbReference type="UniPathway" id="UPA00109">
    <property type="reaction ID" value="UER00187"/>
</dbReference>
<evidence type="ECO:0000256" key="12">
    <source>
        <dbReference type="PIRSR" id="PIRSR001400-3"/>
    </source>
</evidence>
<keyword evidence="6 9" id="KW-0460">Magnesium</keyword>
<evidence type="ECO:0000256" key="3">
    <source>
        <dbReference type="ARBA" id="ARBA00012058"/>
    </source>
</evidence>
<dbReference type="PANTHER" id="PTHR11902:SF1">
    <property type="entry name" value="ENOLASE"/>
    <property type="match status" value="1"/>
</dbReference>
<feature type="binding site" evidence="11">
    <location>
        <position position="311"/>
    </location>
    <ligand>
        <name>substrate</name>
    </ligand>
</feature>
<dbReference type="GO" id="GO:0005576">
    <property type="term" value="C:extracellular region"/>
    <property type="evidence" value="ECO:0007669"/>
    <property type="project" value="UniProtKB-SubCell"/>
</dbReference>
<dbReference type="Pfam" id="PF03952">
    <property type="entry name" value="Enolase_N"/>
    <property type="match status" value="1"/>
</dbReference>
<comment type="catalytic activity">
    <reaction evidence="9">
        <text>(2R)-2-phosphoglycerate = phosphoenolpyruvate + H2O</text>
        <dbReference type="Rhea" id="RHEA:10164"/>
        <dbReference type="ChEBI" id="CHEBI:15377"/>
        <dbReference type="ChEBI" id="CHEBI:58289"/>
        <dbReference type="ChEBI" id="CHEBI:58702"/>
        <dbReference type="EC" id="4.2.1.11"/>
    </reaction>
</comment>
<dbReference type="InterPro" id="IPR020811">
    <property type="entry name" value="Enolase_N"/>
</dbReference>
<dbReference type="Gene3D" id="3.30.390.10">
    <property type="entry name" value="Enolase-like, N-terminal domain"/>
    <property type="match status" value="1"/>
</dbReference>
<comment type="cofactor">
    <cofactor evidence="9">
        <name>Mg(2+)</name>
        <dbReference type="ChEBI" id="CHEBI:18420"/>
    </cofactor>
    <text evidence="9">Binds a second Mg(2+) ion via substrate during catalysis.</text>
</comment>
<feature type="binding site" evidence="9">
    <location>
        <position position="189"/>
    </location>
    <ligand>
        <name>(2R)-2-phosphoglycerate</name>
        <dbReference type="ChEBI" id="CHEBI:58289"/>
    </ligand>
</feature>
<dbReference type="SFLD" id="SFLDG00178">
    <property type="entry name" value="enolase"/>
    <property type="match status" value="1"/>
</dbReference>
<feature type="binding site" evidence="9 12">
    <location>
        <position position="338"/>
    </location>
    <ligand>
        <name>Mg(2+)</name>
        <dbReference type="ChEBI" id="CHEBI:18420"/>
    </ligand>
</feature>
<evidence type="ECO:0000256" key="2">
    <source>
        <dbReference type="ARBA" id="ARBA00009604"/>
    </source>
</evidence>
<feature type="binding site" evidence="9 12">
    <location>
        <position position="311"/>
    </location>
    <ligand>
        <name>Mg(2+)</name>
        <dbReference type="ChEBI" id="CHEBI:18420"/>
    </ligand>
</feature>
<evidence type="ECO:0000256" key="8">
    <source>
        <dbReference type="ARBA" id="ARBA00023239"/>
    </source>
</evidence>
<dbReference type="InterPro" id="IPR020810">
    <property type="entry name" value="Enolase_C"/>
</dbReference>
<evidence type="ECO:0000256" key="6">
    <source>
        <dbReference type="ARBA" id="ARBA00022842"/>
    </source>
</evidence>
<dbReference type="AlphaFoldDB" id="A0A0G1GV27"/>
<comment type="subcellular location">
    <subcellularLocation>
        <location evidence="9">Cytoplasm</location>
    </subcellularLocation>
    <subcellularLocation>
        <location evidence="9">Secreted</location>
    </subcellularLocation>
    <subcellularLocation>
        <location evidence="9">Cell surface</location>
    </subcellularLocation>
    <text evidence="9">Fractions of enolase are present in both the cytoplasm and on the cell surface.</text>
</comment>
<reference evidence="15 16" key="1">
    <citation type="journal article" date="2015" name="Nature">
        <title>rRNA introns, odd ribosomes, and small enigmatic genomes across a large radiation of phyla.</title>
        <authorList>
            <person name="Brown C.T."/>
            <person name="Hug L.A."/>
            <person name="Thomas B.C."/>
            <person name="Sharon I."/>
            <person name="Castelle C.J."/>
            <person name="Singh A."/>
            <person name="Wilkins M.J."/>
            <person name="Williams K.H."/>
            <person name="Banfield J.F."/>
        </authorList>
    </citation>
    <scope>NUCLEOTIDE SEQUENCE [LARGE SCALE GENOMIC DNA]</scope>
</reference>
<accession>A0A0G1GV27</accession>
<feature type="active site" description="Proton donor" evidence="9 10">
    <location>
        <position position="231"/>
    </location>
</feature>
<sequence length="440" mass="48959">MCSSRGIKSRVHHNMDTQSGSHIFSIRAREILDSRATPTVEATVVLESGYRGTVSVPSGASVGKYEAVEIRDKDENRYHGLGVLTAIQNIHTSIAPHLRGKDVLNQYEIDKTMIDLDGTQNKSKLGANAVLAVSLSVCAAASQFSRIPLYRYINQMITSQFPITIKRIPIPLFNMINGGKHGAGNLNFQEFLVIPPSNSLFRDALIRGVETYKAIKQILEYRNAIHSLGDEGGFAPNLFTNEDALEILNEAVRSNNQQIGRDIFLGMDVAASHFKTEKGYSIKDRPTPYSTKEFISYFQNIYQKYRFLLLEDPIDEDDWAGWQEIIKELGNETLIVGDDLIASNYKRLEQAIRSKACGAVILKPNQIGTLSELLSTVTLAKKNDIKCIVSHRSGETNDTFIADLSVGIQSEYVKFGAPARGERVAKYNRLSQIEDEIVPV</sequence>